<gene>
    <name evidence="3" type="ORF">TRFO_19079</name>
</gene>
<evidence type="ECO:0000313" key="3">
    <source>
        <dbReference type="EMBL" id="OHT11447.1"/>
    </source>
</evidence>
<dbReference type="SMART" id="SM01026">
    <property type="entry name" value="Beach"/>
    <property type="match status" value="1"/>
</dbReference>
<reference evidence="3" key="1">
    <citation type="submission" date="2016-10" db="EMBL/GenBank/DDBJ databases">
        <authorList>
            <person name="Benchimol M."/>
            <person name="Almeida L.G."/>
            <person name="Vasconcelos A.T."/>
            <person name="Perreira-Neves A."/>
            <person name="Rosa I.A."/>
            <person name="Tasca T."/>
            <person name="Bogo M.R."/>
            <person name="de Souza W."/>
        </authorList>
    </citation>
    <scope>NUCLEOTIDE SEQUENCE [LARGE SCALE GENOMIC DNA]</scope>
    <source>
        <strain evidence="3">K</strain>
    </source>
</reference>
<dbReference type="SUPFAM" id="SSF81837">
    <property type="entry name" value="BEACH domain"/>
    <property type="match status" value="1"/>
</dbReference>
<feature type="compositionally biased region" description="Low complexity" evidence="1">
    <location>
        <begin position="1189"/>
        <end position="1207"/>
    </location>
</feature>
<evidence type="ECO:0000259" key="2">
    <source>
        <dbReference type="PROSITE" id="PS50197"/>
    </source>
</evidence>
<dbReference type="CDD" id="cd06071">
    <property type="entry name" value="Beach"/>
    <property type="match status" value="1"/>
</dbReference>
<comment type="caution">
    <text evidence="3">The sequence shown here is derived from an EMBL/GenBank/DDBJ whole genome shotgun (WGS) entry which is preliminary data.</text>
</comment>
<proteinExistence type="predicted"/>
<dbReference type="PROSITE" id="PS50197">
    <property type="entry name" value="BEACH"/>
    <property type="match status" value="1"/>
</dbReference>
<evidence type="ECO:0000256" key="1">
    <source>
        <dbReference type="SAM" id="MobiDB-lite"/>
    </source>
</evidence>
<evidence type="ECO:0000313" key="4">
    <source>
        <dbReference type="Proteomes" id="UP000179807"/>
    </source>
</evidence>
<sequence length="2512" mass="287738">MLQNIGNFFRKTVQKQETKKIPPIPQEEKFLINMFSQNLAAFSTVSKDTTCVLLFSRLVSQFATTFKCITAEHLEDEEIKLIFHQYSHACAELGVTVLHDKSNLSEVLFNSLTFISGLFGSIPYSELFFPLFASVIQVIKKNPSFFETSKSFLVALFKSTPFFPEFLNNDGFSLIFSSFFIQENIDSHQELLLRLLFKTVPMDLFRTKMKSKIQNLKIFIDLLTPQISVSYSLKNSCLFISYYIIAFLPSCKRMIDKFQEFGGFDLFNSLFAHNCPEVAHECYEIILIETNINKIVLSSIHDLFINDEIDVELRSSLIQLLSVQTNNLNDTYQKITSVTPLSVFIRRPPYLNKQSLETLAGIISSFLKNGSMNIDEILHAILELIAFPEDEDIPVDSYLTILNGLIESGKLTADLLVKEKFFATFLFNPQTKEVASFYEKHKSILPILTCIYISNSYQETKFPLLKKLLSVSQSLQEIDFFEDFLTKIFDHHFSSKIMKLLLINIRIPCVLHIISNEAKIHQESFDYFIENNGFSRLDEYLTGETSSSMNVMTLLASFSMFLPHQEIDNWINNQPVDSKLFEIPKDELSKFATGISNNQYLLHIPSLLPFLDDFNITSPYNLYLASKYGIPACLKRGIPIYKIPHISEIVNRYINPNSIKSLLNNNQSLLSKYIDIEQSQFSLYEFIPFGKPAFITFKQQFSSLSFWYRIPYKTNTALSLVNCSITSLELSEDNIIITTSRDKLNISARENHWHHVVIIFHMRRNITYKCEIIVDKVHSGFLKVDLQSTPSIITFGDEKNPLQSPFYLSKNIIINESMMTNEQIESIYNSGPSDSSAHASHTYKSPHAVFVNYLGFASYFRSSIQIEKLFGLLEDVSSREEFYSVFSALMKIQSIHHAKFKKFWSRMILSFYRKKDLIDEELNRIVCEYVPLYCSSKDFTKAIFQMISDVEIYFVFSILSIKQLFNQILENPIIDWKYLDKLGLTNALMTAIRSGIDEKLKLAFVPLISKVVHVEPTESKLRAFFNSIISLGDWTFDIVDLLREPIKSSVIQHRLLTVFVSSAKQIPEIELYQMKDILTFMMLYLDDRAVCLSELIAIYSYRNPKYVVPSPLLNYVFSYFSGNPNIWKSALSILSGNPPQPRFIKNFQIKRPVFLSTVLEMLNSLTSLCAYSLIETTENQKQTESETTDNNSNHNNNDNDLNPNHFSNKNEKNNEPSSKGIKEINSEDNLKFQNNLLEKVIHIMLSLDKAQYIHFTQQQCMPVLHSLFFLGICPNSYSTDPNSERVSKVWSSFSLQPPSKAEIKAISCLVTQSTLYQPIIPDNLCYDANSISSDSILYFPDNIQDCSPLLSLMKSSRLLDFFVSILFESESISSFLLEITNGTALMYNSYAKLIAQEMILETLRRITKNPQLNHLKAVYPSVHHASNVGIFSDNYLTLLSSLFEVLSGSSSRDYDLFLADDKCIRMHKDILLNAFCFIPEGDSHPLFELLIKYQATVFKSVVFNDNKFSTLWLHVTRPRGGNAPERIQCMTAFMQIIDNTLVSSYSPTEIQAEWILFKTKSSTSDSTAENEARITRMDHIIEAKQKAYSAAAKNELLARIYRSANFSVEQNLVILNINSKQRLKERSIFEFSLLARKKDMQQSDFKPSSYHLSPLSFPVRQSRALAPSPFEIKDIDPHTKVSKSVFKPGSSEKDEDFIHKQRIVAIEQRGLMNCSPEWCHFNQGSDKPFYSPFEYSAVIEQGPSSLLHLFEITFKEFGPFSQPFDVKFFYFIHPLPSVLFFTNSALILVVLAKGALQLISHPQNPVAFLPFTESVALGEFSQSTLFCGHVVIITRLEKIVRLQRHYYIHRKIGMCISTISASDLIIIFASHNDLTNASKLLSKKILRRSFPPSHLLFTVQSVQSAQILWLNNAISNYEYLLLLNAFSGRSFADLSQYPVVPWIANPSNLNLRDLNLPMGQLGENRAKHFDQTYELSDPKYYYGFHYSLPGAVFWLLMRTPPFTFFQWDLNGGWDDSQRLFVSMNDAYISAAVTNPSDLKELIPALYQTPEALTNISKLTLSVSDNVALPDWSNDSPNFFVENLMRLLNESQNIQAWIDLIFGYKQTGEAAIEAKNVFHPSSYHSCRKEDVEMDEDAFRSQVLNFGQCPVQLFQKSHPSRQFRGVRLWKDFIYDTKDASIVNPNQINRFRGCWLGENKVAAVPLKACLIPMKCCNTNFYFDYDLSNESISLFDITNTKSVFIKYMTDFAYISNFSISDDGFFLAISYIFGRVDVFQILYEHGKPSDLNKTSSFTGDSRCTMSSILSQDYLCASVYEDSIVIWNFATQMRHRTIFIDFIPIQISFSNFDGILSVLSTDKLIQYSLNAVELRSYTLPSENTCMTTVSFDFAFDKQMTIVCHTDGSITILAVSTENYKFFVIERKTTIHRHKIISISSSSVVPRFISIDEKGFSKITEIDSLDPRSNVYKCAFCENPRTALCVQCQTPICDACRHDGAEFCPNCSQGMDYLNFAHF</sequence>
<dbReference type="InterPro" id="IPR036372">
    <property type="entry name" value="BEACH_dom_sf"/>
</dbReference>
<name>A0A1J4KJD5_9EUKA</name>
<dbReference type="OrthoDB" id="10569987at2759"/>
<organism evidence="3 4">
    <name type="scientific">Tritrichomonas foetus</name>
    <dbReference type="NCBI Taxonomy" id="1144522"/>
    <lineage>
        <taxon>Eukaryota</taxon>
        <taxon>Metamonada</taxon>
        <taxon>Parabasalia</taxon>
        <taxon>Tritrichomonadida</taxon>
        <taxon>Tritrichomonadidae</taxon>
        <taxon>Tritrichomonas</taxon>
    </lineage>
</organism>
<dbReference type="InterPro" id="IPR000409">
    <property type="entry name" value="BEACH_dom"/>
</dbReference>
<dbReference type="InterPro" id="IPR050865">
    <property type="entry name" value="BEACH_Domain"/>
</dbReference>
<feature type="domain" description="BEACH" evidence="2">
    <location>
        <begin position="1894"/>
        <end position="2159"/>
    </location>
</feature>
<dbReference type="InterPro" id="IPR036322">
    <property type="entry name" value="WD40_repeat_dom_sf"/>
</dbReference>
<dbReference type="GeneID" id="94835272"/>
<dbReference type="SUPFAM" id="SSF50978">
    <property type="entry name" value="WD40 repeat-like"/>
    <property type="match status" value="1"/>
</dbReference>
<dbReference type="VEuPathDB" id="TrichDB:TRFO_19079"/>
<dbReference type="Gene3D" id="1.10.1540.10">
    <property type="entry name" value="BEACH domain"/>
    <property type="match status" value="1"/>
</dbReference>
<accession>A0A1J4KJD5</accession>
<feature type="region of interest" description="Disordered" evidence="1">
    <location>
        <begin position="1180"/>
        <end position="1222"/>
    </location>
</feature>
<dbReference type="PANTHER" id="PTHR13743">
    <property type="entry name" value="BEIGE/BEACH-RELATED"/>
    <property type="match status" value="1"/>
</dbReference>
<dbReference type="Pfam" id="PF02138">
    <property type="entry name" value="Beach"/>
    <property type="match status" value="1"/>
</dbReference>
<feature type="compositionally biased region" description="Basic and acidic residues" evidence="1">
    <location>
        <begin position="1208"/>
        <end position="1222"/>
    </location>
</feature>
<dbReference type="PANTHER" id="PTHR13743:SF123">
    <property type="entry name" value="PROTEIN FAN"/>
    <property type="match status" value="1"/>
</dbReference>
<dbReference type="RefSeq" id="XP_068364583.1">
    <property type="nucleotide sequence ID" value="XM_068500568.1"/>
</dbReference>
<protein>
    <submittedName>
        <fullName evidence="3">Beige/BEACH domain containing protein</fullName>
    </submittedName>
</protein>
<dbReference type="Proteomes" id="UP000179807">
    <property type="component" value="Unassembled WGS sequence"/>
</dbReference>
<keyword evidence="4" id="KW-1185">Reference proteome</keyword>
<dbReference type="EMBL" id="MLAK01000587">
    <property type="protein sequence ID" value="OHT11447.1"/>
    <property type="molecule type" value="Genomic_DNA"/>
</dbReference>